<keyword evidence="3" id="KW-1185">Reference proteome</keyword>
<reference evidence="2 3" key="1">
    <citation type="submission" date="2016-11" db="EMBL/GenBank/DDBJ databases">
        <authorList>
            <person name="Jaros S."/>
            <person name="Januszkiewicz K."/>
            <person name="Wedrychowicz H."/>
        </authorList>
    </citation>
    <scope>NUCLEOTIDE SEQUENCE [LARGE SCALE GENOMIC DNA]</scope>
    <source>
        <strain evidence="2 3">CGMCC 4.5723</strain>
    </source>
</reference>
<feature type="domain" description="SCP2" evidence="1">
    <location>
        <begin position="30"/>
        <end position="116"/>
    </location>
</feature>
<dbReference type="AlphaFoldDB" id="A0A1M6Q783"/>
<dbReference type="SUPFAM" id="SSF55718">
    <property type="entry name" value="SCP-like"/>
    <property type="match status" value="1"/>
</dbReference>
<dbReference type="Proteomes" id="UP000184452">
    <property type="component" value="Unassembled WGS sequence"/>
</dbReference>
<organism evidence="2 3">
    <name type="scientific">Nocardiopsis flavescens</name>
    <dbReference type="NCBI Taxonomy" id="758803"/>
    <lineage>
        <taxon>Bacteria</taxon>
        <taxon>Bacillati</taxon>
        <taxon>Actinomycetota</taxon>
        <taxon>Actinomycetes</taxon>
        <taxon>Streptosporangiales</taxon>
        <taxon>Nocardiopsidaceae</taxon>
        <taxon>Nocardiopsis</taxon>
    </lineage>
</organism>
<dbReference type="RefSeq" id="WP_073381199.1">
    <property type="nucleotide sequence ID" value="NZ_FQZK01000014.1"/>
</dbReference>
<dbReference type="OrthoDB" id="3534000at2"/>
<accession>A0A1M6Q783</accession>
<dbReference type="InterPro" id="IPR036527">
    <property type="entry name" value="SCP2_sterol-bd_dom_sf"/>
</dbReference>
<dbReference type="Pfam" id="PF02036">
    <property type="entry name" value="SCP2"/>
    <property type="match status" value="1"/>
</dbReference>
<evidence type="ECO:0000313" key="3">
    <source>
        <dbReference type="Proteomes" id="UP000184452"/>
    </source>
</evidence>
<evidence type="ECO:0000313" key="2">
    <source>
        <dbReference type="EMBL" id="SHK15996.1"/>
    </source>
</evidence>
<protein>
    <submittedName>
        <fullName evidence="2">SCP-2 sterol transfer family protein</fullName>
    </submittedName>
</protein>
<proteinExistence type="predicted"/>
<name>A0A1M6Q783_9ACTN</name>
<sequence length="116" mass="12751">MNSIDACLEGIAKVNERILAEPESGRRRVIRERSVSVLVPDLATAFDMRLTVDGLTGVTPRPENDPAPEPQVRVTVNSTDLVDIAEGRLDPARALLTRRVKVKASAGDLLRLRRLL</sequence>
<dbReference type="Gene3D" id="3.30.1050.10">
    <property type="entry name" value="SCP2 sterol-binding domain"/>
    <property type="match status" value="1"/>
</dbReference>
<dbReference type="InterPro" id="IPR003033">
    <property type="entry name" value="SCP2_sterol-bd_dom"/>
</dbReference>
<dbReference type="EMBL" id="FQZK01000014">
    <property type="protein sequence ID" value="SHK15996.1"/>
    <property type="molecule type" value="Genomic_DNA"/>
</dbReference>
<gene>
    <name evidence="2" type="ORF">SAMN05421803_114125</name>
</gene>
<evidence type="ECO:0000259" key="1">
    <source>
        <dbReference type="Pfam" id="PF02036"/>
    </source>
</evidence>
<dbReference type="STRING" id="758803.SAMN05421803_114125"/>